<name>A0A1Y6DB19_9GAMM</name>
<dbReference type="SUPFAM" id="SSF52096">
    <property type="entry name" value="ClpP/crotonase"/>
    <property type="match status" value="1"/>
</dbReference>
<evidence type="ECO:0000256" key="1">
    <source>
        <dbReference type="ARBA" id="ARBA00005254"/>
    </source>
</evidence>
<organism evidence="3 4">
    <name type="scientific">Methylomagnum ishizawai</name>
    <dbReference type="NCBI Taxonomy" id="1760988"/>
    <lineage>
        <taxon>Bacteria</taxon>
        <taxon>Pseudomonadati</taxon>
        <taxon>Pseudomonadota</taxon>
        <taxon>Gammaproteobacteria</taxon>
        <taxon>Methylococcales</taxon>
        <taxon>Methylococcaceae</taxon>
        <taxon>Methylomagnum</taxon>
    </lineage>
</organism>
<dbReference type="GO" id="GO:0003824">
    <property type="term" value="F:catalytic activity"/>
    <property type="evidence" value="ECO:0007669"/>
    <property type="project" value="InterPro"/>
</dbReference>
<dbReference type="PANTHER" id="PTHR11941">
    <property type="entry name" value="ENOYL-COA HYDRATASE-RELATED"/>
    <property type="match status" value="1"/>
</dbReference>
<dbReference type="CDD" id="cd06558">
    <property type="entry name" value="crotonase-like"/>
    <property type="match status" value="1"/>
</dbReference>
<dbReference type="InterPro" id="IPR001753">
    <property type="entry name" value="Enoyl-CoA_hydra/iso"/>
</dbReference>
<dbReference type="InterPro" id="IPR018376">
    <property type="entry name" value="Enoyl-CoA_hyd/isom_CS"/>
</dbReference>
<keyword evidence="4" id="KW-1185">Reference proteome</keyword>
<gene>
    <name evidence="3" type="ORF">SAMN02949497_0354</name>
</gene>
<evidence type="ECO:0000256" key="2">
    <source>
        <dbReference type="RuleBase" id="RU003707"/>
    </source>
</evidence>
<dbReference type="Gene3D" id="6.20.390.20">
    <property type="match status" value="1"/>
</dbReference>
<proteinExistence type="inferred from homology"/>
<evidence type="ECO:0000313" key="3">
    <source>
        <dbReference type="EMBL" id="SMF97334.1"/>
    </source>
</evidence>
<dbReference type="Pfam" id="PF00378">
    <property type="entry name" value="ECH_1"/>
    <property type="match status" value="1"/>
</dbReference>
<evidence type="ECO:0000313" key="4">
    <source>
        <dbReference type="Proteomes" id="UP000192923"/>
    </source>
</evidence>
<dbReference type="Proteomes" id="UP000192923">
    <property type="component" value="Unassembled WGS sequence"/>
</dbReference>
<dbReference type="InterPro" id="IPR029045">
    <property type="entry name" value="ClpP/crotonase-like_dom_sf"/>
</dbReference>
<dbReference type="GO" id="GO:0006635">
    <property type="term" value="P:fatty acid beta-oxidation"/>
    <property type="evidence" value="ECO:0007669"/>
    <property type="project" value="TreeGrafter"/>
</dbReference>
<dbReference type="STRING" id="1760988.SAMN02949497_0354"/>
<dbReference type="AlphaFoldDB" id="A0A1Y6DB19"/>
<accession>A0A1Y6DB19</accession>
<dbReference type="NCBIfam" id="NF005496">
    <property type="entry name" value="PRK07110.1"/>
    <property type="match status" value="1"/>
</dbReference>
<reference evidence="3 4" key="1">
    <citation type="submission" date="2016-12" db="EMBL/GenBank/DDBJ databases">
        <authorList>
            <person name="Song W.-J."/>
            <person name="Kurnit D.M."/>
        </authorList>
    </citation>
    <scope>NUCLEOTIDE SEQUENCE [LARGE SCALE GENOMIC DNA]</scope>
    <source>
        <strain evidence="3 4">175</strain>
    </source>
</reference>
<dbReference type="PROSITE" id="PS00166">
    <property type="entry name" value="ENOYL_COA_HYDRATASE"/>
    <property type="match status" value="1"/>
</dbReference>
<dbReference type="RefSeq" id="WP_085216374.1">
    <property type="nucleotide sequence ID" value="NZ_FXAM01000002.1"/>
</dbReference>
<protein>
    <submittedName>
        <fullName evidence="3">Polyketide biosynthesis enoyl-CoA hydratase PksI</fullName>
    </submittedName>
</protein>
<dbReference type="Gene3D" id="3.90.226.10">
    <property type="entry name" value="2-enoyl-CoA Hydratase, Chain A, domain 1"/>
    <property type="match status" value="1"/>
</dbReference>
<dbReference type="PANTHER" id="PTHR11941:SF133">
    <property type="entry name" value="1,2-EPOXYPHENYLACETYL-COA ISOMERASE"/>
    <property type="match status" value="1"/>
</dbReference>
<sequence>MADAVQLTRPLPGVACLCMEDRAGSNTFTQALVCGLVDTLREVGQDADTRVVVLHGYGSVFCAGGTLEELVDIADGRRSFDEGEFYRLLLDCPLPVISAMQGHAMGGGLVFGLYADLAVWSRESLYGANFMKYGFTPGMGATELLPRKLGTALAAELLFTARAYHGQALAERGLPFPVLPRAEVIPHALGLARDLADKPRTALVRLKEALAAPLKAALPAAVARERAMHAETFAEVGIRQRIQQRYGN</sequence>
<dbReference type="EMBL" id="FXAM01000002">
    <property type="protein sequence ID" value="SMF97334.1"/>
    <property type="molecule type" value="Genomic_DNA"/>
</dbReference>
<comment type="similarity">
    <text evidence="1 2">Belongs to the enoyl-CoA hydratase/isomerase family.</text>
</comment>
<dbReference type="OrthoDB" id="9777711at2"/>